<dbReference type="InterPro" id="IPR013087">
    <property type="entry name" value="Znf_C2H2_type"/>
</dbReference>
<feature type="region of interest" description="Disordered" evidence="5">
    <location>
        <begin position="116"/>
        <end position="178"/>
    </location>
</feature>
<keyword evidence="8" id="KW-1185">Reference proteome</keyword>
<dbReference type="GO" id="GO:0000978">
    <property type="term" value="F:RNA polymerase II cis-regulatory region sequence-specific DNA binding"/>
    <property type="evidence" value="ECO:0007669"/>
    <property type="project" value="TreeGrafter"/>
</dbReference>
<gene>
    <name evidence="7" type="ORF">BT96DRAFT_914503</name>
</gene>
<accession>A0A6A4ICK2</accession>
<evidence type="ECO:0000313" key="7">
    <source>
        <dbReference type="EMBL" id="KAE9407493.1"/>
    </source>
</evidence>
<dbReference type="PANTHER" id="PTHR23235">
    <property type="entry name" value="KRUEPPEL-LIKE TRANSCRIPTION FACTOR"/>
    <property type="match status" value="1"/>
</dbReference>
<dbReference type="Proteomes" id="UP000799118">
    <property type="component" value="Unassembled WGS sequence"/>
</dbReference>
<dbReference type="EMBL" id="ML769395">
    <property type="protein sequence ID" value="KAE9407493.1"/>
    <property type="molecule type" value="Genomic_DNA"/>
</dbReference>
<dbReference type="GO" id="GO:0000981">
    <property type="term" value="F:DNA-binding transcription factor activity, RNA polymerase II-specific"/>
    <property type="evidence" value="ECO:0007669"/>
    <property type="project" value="TreeGrafter"/>
</dbReference>
<dbReference type="PANTHER" id="PTHR23235:SF60">
    <property type="entry name" value="STRIPE, ISOFORM D"/>
    <property type="match status" value="1"/>
</dbReference>
<evidence type="ECO:0000313" key="8">
    <source>
        <dbReference type="Proteomes" id="UP000799118"/>
    </source>
</evidence>
<dbReference type="PROSITE" id="PS50157">
    <property type="entry name" value="ZINC_FINGER_C2H2_2"/>
    <property type="match status" value="2"/>
</dbReference>
<dbReference type="SUPFAM" id="SSF57667">
    <property type="entry name" value="beta-beta-alpha zinc fingers"/>
    <property type="match status" value="1"/>
</dbReference>
<feature type="domain" description="C2H2-type" evidence="6">
    <location>
        <begin position="7"/>
        <end position="37"/>
    </location>
</feature>
<sequence>MAASKRFKCQGHGNCRMAFHNSEALARHVRTHTGERPFACHCGQRFSREDNLRRHALKIHTNKPKENRSMLLEVARLKAILQLQRNKEAGPPITQASGKSLRAKISAITGHAYGGGEMIPQNESVPTEFLDQHKPYRLRRKERTDQVEGGESDSYMARGKEKASQDSDKRGSSTHPEIPLSEVISIDYPIMTAAHYLHQQNQKRLVDLSCRGG</sequence>
<dbReference type="Pfam" id="PF00096">
    <property type="entry name" value="zf-C2H2"/>
    <property type="match status" value="1"/>
</dbReference>
<keyword evidence="1" id="KW-0479">Metal-binding</keyword>
<name>A0A6A4ICK2_9AGAR</name>
<evidence type="ECO:0000259" key="6">
    <source>
        <dbReference type="PROSITE" id="PS50157"/>
    </source>
</evidence>
<feature type="domain" description="C2H2-type" evidence="6">
    <location>
        <begin position="38"/>
        <end position="65"/>
    </location>
</feature>
<keyword evidence="3" id="KW-0862">Zinc</keyword>
<dbReference type="Gene3D" id="3.30.160.60">
    <property type="entry name" value="Classic Zinc Finger"/>
    <property type="match status" value="2"/>
</dbReference>
<dbReference type="GO" id="GO:0008270">
    <property type="term" value="F:zinc ion binding"/>
    <property type="evidence" value="ECO:0007669"/>
    <property type="project" value="UniProtKB-KW"/>
</dbReference>
<evidence type="ECO:0000256" key="3">
    <source>
        <dbReference type="ARBA" id="ARBA00022833"/>
    </source>
</evidence>
<proteinExistence type="predicted"/>
<evidence type="ECO:0000256" key="2">
    <source>
        <dbReference type="ARBA" id="ARBA00022771"/>
    </source>
</evidence>
<dbReference type="AlphaFoldDB" id="A0A6A4ICK2"/>
<evidence type="ECO:0000256" key="4">
    <source>
        <dbReference type="PROSITE-ProRule" id="PRU00042"/>
    </source>
</evidence>
<evidence type="ECO:0000256" key="5">
    <source>
        <dbReference type="SAM" id="MobiDB-lite"/>
    </source>
</evidence>
<reference evidence="7" key="1">
    <citation type="journal article" date="2019" name="Environ. Microbiol.">
        <title>Fungal ecological strategies reflected in gene transcription - a case study of two litter decomposers.</title>
        <authorList>
            <person name="Barbi F."/>
            <person name="Kohler A."/>
            <person name="Barry K."/>
            <person name="Baskaran P."/>
            <person name="Daum C."/>
            <person name="Fauchery L."/>
            <person name="Ihrmark K."/>
            <person name="Kuo A."/>
            <person name="LaButti K."/>
            <person name="Lipzen A."/>
            <person name="Morin E."/>
            <person name="Grigoriev I.V."/>
            <person name="Henrissat B."/>
            <person name="Lindahl B."/>
            <person name="Martin F."/>
        </authorList>
    </citation>
    <scope>NUCLEOTIDE SEQUENCE</scope>
    <source>
        <strain evidence="7">JB14</strain>
    </source>
</reference>
<feature type="compositionally biased region" description="Basic and acidic residues" evidence="5">
    <location>
        <begin position="158"/>
        <end position="171"/>
    </location>
</feature>
<dbReference type="OrthoDB" id="10018191at2759"/>
<dbReference type="InterPro" id="IPR036236">
    <property type="entry name" value="Znf_C2H2_sf"/>
</dbReference>
<keyword evidence="2 4" id="KW-0863">Zinc-finger</keyword>
<dbReference type="FunFam" id="3.30.160.60:FF:002343">
    <property type="entry name" value="Zinc finger protein 33A"/>
    <property type="match status" value="1"/>
</dbReference>
<protein>
    <recommendedName>
        <fullName evidence="6">C2H2-type domain-containing protein</fullName>
    </recommendedName>
</protein>
<organism evidence="7 8">
    <name type="scientific">Gymnopus androsaceus JB14</name>
    <dbReference type="NCBI Taxonomy" id="1447944"/>
    <lineage>
        <taxon>Eukaryota</taxon>
        <taxon>Fungi</taxon>
        <taxon>Dikarya</taxon>
        <taxon>Basidiomycota</taxon>
        <taxon>Agaricomycotina</taxon>
        <taxon>Agaricomycetes</taxon>
        <taxon>Agaricomycetidae</taxon>
        <taxon>Agaricales</taxon>
        <taxon>Marasmiineae</taxon>
        <taxon>Omphalotaceae</taxon>
        <taxon>Gymnopus</taxon>
    </lineage>
</organism>
<evidence type="ECO:0000256" key="1">
    <source>
        <dbReference type="ARBA" id="ARBA00022723"/>
    </source>
</evidence>